<dbReference type="RefSeq" id="WP_189682749.1">
    <property type="nucleotide sequence ID" value="NZ_BNCJ01000030.1"/>
</dbReference>
<reference evidence="4" key="1">
    <citation type="journal article" date="2014" name="Int. J. Syst. Evol. Microbiol.">
        <title>Complete genome sequence of Corynebacterium casei LMG S-19264T (=DSM 44701T), isolated from a smear-ripened cheese.</title>
        <authorList>
            <consortium name="US DOE Joint Genome Institute (JGI-PGF)"/>
            <person name="Walter F."/>
            <person name="Albersmeier A."/>
            <person name="Kalinowski J."/>
            <person name="Ruckert C."/>
        </authorList>
    </citation>
    <scope>NUCLEOTIDE SEQUENCE</scope>
    <source>
        <strain evidence="4">KCTC 42650</strain>
    </source>
</reference>
<evidence type="ECO:0000313" key="5">
    <source>
        <dbReference type="Proteomes" id="UP000626220"/>
    </source>
</evidence>
<dbReference type="EMBL" id="BNCJ01000030">
    <property type="protein sequence ID" value="GHF72044.1"/>
    <property type="molecule type" value="Genomic_DNA"/>
</dbReference>
<dbReference type="GO" id="GO:0016829">
    <property type="term" value="F:lyase activity"/>
    <property type="evidence" value="ECO:0007669"/>
    <property type="project" value="UniProtKB-KW"/>
</dbReference>
<evidence type="ECO:0000256" key="1">
    <source>
        <dbReference type="ARBA" id="ARBA00005254"/>
    </source>
</evidence>
<dbReference type="SUPFAM" id="SSF52096">
    <property type="entry name" value="ClpP/crotonase"/>
    <property type="match status" value="1"/>
</dbReference>
<comment type="caution">
    <text evidence="4">The sequence shown here is derived from an EMBL/GenBank/DDBJ whole genome shotgun (WGS) entry which is preliminary data.</text>
</comment>
<protein>
    <submittedName>
        <fullName evidence="4">Enoyl-CoA hydratase</fullName>
    </submittedName>
</protein>
<comment type="similarity">
    <text evidence="1 3">Belongs to the enoyl-CoA hydratase/isomerase family.</text>
</comment>
<dbReference type="CDD" id="cd06558">
    <property type="entry name" value="crotonase-like"/>
    <property type="match status" value="1"/>
</dbReference>
<dbReference type="PANTHER" id="PTHR11941">
    <property type="entry name" value="ENOYL-COA HYDRATASE-RELATED"/>
    <property type="match status" value="1"/>
</dbReference>
<sequence length="262" mass="27730">MTDDSSITLTKTLPIATIILSRPDTLNALSFSLLMELDAAIDAVAADPQVRVLVIKGQGRAFCAGANLKDVLASVEAQRRGPDFLNLVTRVFGKLRALPKPVLGGINGIAVAGGLELAMCCDMLIAAEDAVIGDAHSNFGLLPGAGGAAVLPARIGLQNAKYMLFTGDSLPAAHWLRMGLLQEVVPDDDLDARLEALALHIASKSPRALAEMKAIANATQGDLPEVLLQREIEALRVHLVSEDAQEGLRAFAEKRRPVFTGK</sequence>
<organism evidence="4 5">
    <name type="scientific">Seohaeicola zhoushanensis</name>
    <dbReference type="NCBI Taxonomy" id="1569283"/>
    <lineage>
        <taxon>Bacteria</taxon>
        <taxon>Pseudomonadati</taxon>
        <taxon>Pseudomonadota</taxon>
        <taxon>Alphaproteobacteria</taxon>
        <taxon>Rhodobacterales</taxon>
        <taxon>Roseobacteraceae</taxon>
        <taxon>Seohaeicola</taxon>
    </lineage>
</organism>
<dbReference type="Gene3D" id="3.90.226.10">
    <property type="entry name" value="2-enoyl-CoA Hydratase, Chain A, domain 1"/>
    <property type="match status" value="1"/>
</dbReference>
<dbReference type="PROSITE" id="PS00166">
    <property type="entry name" value="ENOYL_COA_HYDRATASE"/>
    <property type="match status" value="1"/>
</dbReference>
<gene>
    <name evidence="4" type="ORF">GCM10017056_48810</name>
</gene>
<evidence type="ECO:0000256" key="2">
    <source>
        <dbReference type="ARBA" id="ARBA00023239"/>
    </source>
</evidence>
<dbReference type="PANTHER" id="PTHR11941:SF54">
    <property type="entry name" value="ENOYL-COA HYDRATASE, MITOCHONDRIAL"/>
    <property type="match status" value="1"/>
</dbReference>
<reference evidence="4" key="2">
    <citation type="submission" date="2020-09" db="EMBL/GenBank/DDBJ databases">
        <authorList>
            <person name="Sun Q."/>
            <person name="Kim S."/>
        </authorList>
    </citation>
    <scope>NUCLEOTIDE SEQUENCE</scope>
    <source>
        <strain evidence="4">KCTC 42650</strain>
    </source>
</reference>
<dbReference type="InterPro" id="IPR018376">
    <property type="entry name" value="Enoyl-CoA_hyd/isom_CS"/>
</dbReference>
<dbReference type="Pfam" id="PF00378">
    <property type="entry name" value="ECH_1"/>
    <property type="match status" value="1"/>
</dbReference>
<dbReference type="InterPro" id="IPR029045">
    <property type="entry name" value="ClpP/crotonase-like_dom_sf"/>
</dbReference>
<dbReference type="Proteomes" id="UP000626220">
    <property type="component" value="Unassembled WGS sequence"/>
</dbReference>
<dbReference type="InterPro" id="IPR014748">
    <property type="entry name" value="Enoyl-CoA_hydra_C"/>
</dbReference>
<keyword evidence="5" id="KW-1185">Reference proteome</keyword>
<evidence type="ECO:0000313" key="4">
    <source>
        <dbReference type="EMBL" id="GHF72044.1"/>
    </source>
</evidence>
<dbReference type="AlphaFoldDB" id="A0A8J3MAS2"/>
<dbReference type="InterPro" id="IPR001753">
    <property type="entry name" value="Enoyl-CoA_hydra/iso"/>
</dbReference>
<dbReference type="Gene3D" id="1.10.12.10">
    <property type="entry name" value="Lyase 2-enoyl-coa Hydratase, Chain A, domain 2"/>
    <property type="match status" value="1"/>
</dbReference>
<keyword evidence="2" id="KW-0456">Lyase</keyword>
<accession>A0A8J3MAS2</accession>
<proteinExistence type="inferred from homology"/>
<evidence type="ECO:0000256" key="3">
    <source>
        <dbReference type="RuleBase" id="RU003707"/>
    </source>
</evidence>
<dbReference type="GO" id="GO:0006635">
    <property type="term" value="P:fatty acid beta-oxidation"/>
    <property type="evidence" value="ECO:0007669"/>
    <property type="project" value="TreeGrafter"/>
</dbReference>
<name>A0A8J3MAS2_9RHOB</name>